<sequence length="191" mass="21641">MKNYAFILLVISILGCNQSIDIDPDTGFEVFTIPEGSHSSIFRNEPFSGNGISVTALFDESARYTLEVASDQADINKLVGFSDCGQDHQSESARIGWRWFNDELQILAYTYREGQLSFEMMGTAKINESLSLRIKIATDHYEYSGDGMNTIRMPRTDNCESGENYWLWPYFGGNQPAPHDITIRLTREVID</sequence>
<name>A0ABQ3I7C9_9BACT</name>
<dbReference type="RefSeq" id="WP_189629713.1">
    <property type="nucleotide sequence ID" value="NZ_BNAG01000002.1"/>
</dbReference>
<reference evidence="2" key="1">
    <citation type="journal article" date="2019" name="Int. J. Syst. Evol. Microbiol.">
        <title>The Global Catalogue of Microorganisms (GCM) 10K type strain sequencing project: providing services to taxonomists for standard genome sequencing and annotation.</title>
        <authorList>
            <consortium name="The Broad Institute Genomics Platform"/>
            <consortium name="The Broad Institute Genome Sequencing Center for Infectious Disease"/>
            <person name="Wu L."/>
            <person name="Ma J."/>
        </authorList>
    </citation>
    <scope>NUCLEOTIDE SEQUENCE [LARGE SCALE GENOMIC DNA]</scope>
    <source>
        <strain evidence="2">CGMCC 1.15111</strain>
    </source>
</reference>
<protein>
    <submittedName>
        <fullName evidence="1">Uncharacterized protein</fullName>
    </submittedName>
</protein>
<dbReference type="PROSITE" id="PS51257">
    <property type="entry name" value="PROKAR_LIPOPROTEIN"/>
    <property type="match status" value="1"/>
</dbReference>
<evidence type="ECO:0000313" key="2">
    <source>
        <dbReference type="Proteomes" id="UP000658258"/>
    </source>
</evidence>
<proteinExistence type="predicted"/>
<keyword evidence="2" id="KW-1185">Reference proteome</keyword>
<comment type="caution">
    <text evidence="1">The sequence shown here is derived from an EMBL/GenBank/DDBJ whole genome shotgun (WGS) entry which is preliminary data.</text>
</comment>
<dbReference type="Proteomes" id="UP000658258">
    <property type="component" value="Unassembled WGS sequence"/>
</dbReference>
<evidence type="ECO:0000313" key="1">
    <source>
        <dbReference type="EMBL" id="GHE61753.1"/>
    </source>
</evidence>
<dbReference type="EMBL" id="BNAG01000002">
    <property type="protein sequence ID" value="GHE61753.1"/>
    <property type="molecule type" value="Genomic_DNA"/>
</dbReference>
<organism evidence="1 2">
    <name type="scientific">Roseivirga thermotolerans</name>
    <dbReference type="NCBI Taxonomy" id="1758176"/>
    <lineage>
        <taxon>Bacteria</taxon>
        <taxon>Pseudomonadati</taxon>
        <taxon>Bacteroidota</taxon>
        <taxon>Cytophagia</taxon>
        <taxon>Cytophagales</taxon>
        <taxon>Roseivirgaceae</taxon>
        <taxon>Roseivirga</taxon>
    </lineage>
</organism>
<gene>
    <name evidence="1" type="ORF">GCM10011340_16040</name>
</gene>
<accession>A0ABQ3I7C9</accession>